<dbReference type="EMBL" id="PEZV01000006">
    <property type="protein sequence ID" value="PIT97516.1"/>
    <property type="molecule type" value="Genomic_DNA"/>
</dbReference>
<feature type="transmembrane region" description="Helical" evidence="1">
    <location>
        <begin position="114"/>
        <end position="134"/>
    </location>
</feature>
<comment type="caution">
    <text evidence="2">The sequence shown here is derived from an EMBL/GenBank/DDBJ whole genome shotgun (WGS) entry which is preliminary data.</text>
</comment>
<accession>A0A2M6WXQ5</accession>
<gene>
    <name evidence="2" type="ORF">COT77_00920</name>
</gene>
<feature type="transmembrane region" description="Helical" evidence="1">
    <location>
        <begin position="77"/>
        <end position="102"/>
    </location>
</feature>
<evidence type="ECO:0008006" key="4">
    <source>
        <dbReference type="Google" id="ProtNLM"/>
    </source>
</evidence>
<sequence length="199" mass="22244">MPALISILCIFFIIINSYFLNKNISRINYTFYLILSFPGIVIHETSHMLGCIITGAKVVDVSFFSVKGGFVKHTRSALGYIGEAIISVMPIIIGLGFIWSLLYLLKSDISQINLRWALILTQVFIFYFLISIFLTLTPSVQDIQSAFLGILVLSVVSLLLLQKFDSQFLATINNNLIIISISMLAANLAVWGLKVFIKK</sequence>
<feature type="transmembrane region" description="Helical" evidence="1">
    <location>
        <begin position="146"/>
        <end position="164"/>
    </location>
</feature>
<protein>
    <recommendedName>
        <fullName evidence="4">Peptidase M50 domain-containing protein</fullName>
    </recommendedName>
</protein>
<proteinExistence type="predicted"/>
<evidence type="ECO:0000256" key="1">
    <source>
        <dbReference type="SAM" id="Phobius"/>
    </source>
</evidence>
<evidence type="ECO:0000313" key="3">
    <source>
        <dbReference type="Proteomes" id="UP000228596"/>
    </source>
</evidence>
<dbReference type="Proteomes" id="UP000228596">
    <property type="component" value="Unassembled WGS sequence"/>
</dbReference>
<reference evidence="3" key="1">
    <citation type="submission" date="2017-09" db="EMBL/GenBank/DDBJ databases">
        <title>Depth-based differentiation of microbial function through sediment-hosted aquifers and enrichment of novel symbionts in the deep terrestrial subsurface.</title>
        <authorList>
            <person name="Probst A.J."/>
            <person name="Ladd B."/>
            <person name="Jarett J.K."/>
            <person name="Geller-Mcgrath D.E."/>
            <person name="Sieber C.M.K."/>
            <person name="Emerson J.B."/>
            <person name="Anantharaman K."/>
            <person name="Thomas B.C."/>
            <person name="Malmstrom R."/>
            <person name="Stieglmeier M."/>
            <person name="Klingl A."/>
            <person name="Woyke T."/>
            <person name="Ryan C.M."/>
            <person name="Banfield J.F."/>
        </authorList>
    </citation>
    <scope>NUCLEOTIDE SEQUENCE [LARGE SCALE GENOMIC DNA]</scope>
</reference>
<feature type="transmembrane region" description="Helical" evidence="1">
    <location>
        <begin position="176"/>
        <end position="197"/>
    </location>
</feature>
<keyword evidence="1" id="KW-0472">Membrane</keyword>
<evidence type="ECO:0000313" key="2">
    <source>
        <dbReference type="EMBL" id="PIT97516.1"/>
    </source>
</evidence>
<keyword evidence="1" id="KW-1133">Transmembrane helix</keyword>
<organism evidence="2 3">
    <name type="scientific">Candidatus Berkelbacteria bacterium CG10_big_fil_rev_8_21_14_0_10_41_12</name>
    <dbReference type="NCBI Taxonomy" id="1974513"/>
    <lineage>
        <taxon>Bacteria</taxon>
        <taxon>Candidatus Berkelbacteria</taxon>
    </lineage>
</organism>
<name>A0A2M6WXQ5_9BACT</name>
<dbReference type="AlphaFoldDB" id="A0A2M6WXQ5"/>
<keyword evidence="1" id="KW-0812">Transmembrane</keyword>